<organism evidence="1 2">
    <name type="scientific">Caerostris extrusa</name>
    <name type="common">Bark spider</name>
    <name type="synonym">Caerostris bankana</name>
    <dbReference type="NCBI Taxonomy" id="172846"/>
    <lineage>
        <taxon>Eukaryota</taxon>
        <taxon>Metazoa</taxon>
        <taxon>Ecdysozoa</taxon>
        <taxon>Arthropoda</taxon>
        <taxon>Chelicerata</taxon>
        <taxon>Arachnida</taxon>
        <taxon>Araneae</taxon>
        <taxon>Araneomorphae</taxon>
        <taxon>Entelegynae</taxon>
        <taxon>Araneoidea</taxon>
        <taxon>Araneidae</taxon>
        <taxon>Caerostris</taxon>
    </lineage>
</organism>
<dbReference type="EMBL" id="BPLR01014817">
    <property type="protein sequence ID" value="GIY71498.1"/>
    <property type="molecule type" value="Genomic_DNA"/>
</dbReference>
<dbReference type="Proteomes" id="UP001054945">
    <property type="component" value="Unassembled WGS sequence"/>
</dbReference>
<reference evidence="1 2" key="1">
    <citation type="submission" date="2021-06" db="EMBL/GenBank/DDBJ databases">
        <title>Caerostris extrusa draft genome.</title>
        <authorList>
            <person name="Kono N."/>
            <person name="Arakawa K."/>
        </authorList>
    </citation>
    <scope>NUCLEOTIDE SEQUENCE [LARGE SCALE GENOMIC DNA]</scope>
</reference>
<dbReference type="AlphaFoldDB" id="A0AAV4VMZ0"/>
<sequence length="87" mass="10420">MDHHRVPEEFLSTNDTFLSARRRQKNRVSLISRQDNIETIRWKIADNNHDLYLVFLLFRIYKGFSLIRVDSNYVVRNRIMINGVLGL</sequence>
<comment type="caution">
    <text evidence="1">The sequence shown here is derived from an EMBL/GenBank/DDBJ whole genome shotgun (WGS) entry which is preliminary data.</text>
</comment>
<name>A0AAV4VMZ0_CAEEX</name>
<gene>
    <name evidence="1" type="ORF">CEXT_10701</name>
</gene>
<accession>A0AAV4VMZ0</accession>
<protein>
    <submittedName>
        <fullName evidence="1">Uncharacterized protein</fullName>
    </submittedName>
</protein>
<evidence type="ECO:0000313" key="2">
    <source>
        <dbReference type="Proteomes" id="UP001054945"/>
    </source>
</evidence>
<evidence type="ECO:0000313" key="1">
    <source>
        <dbReference type="EMBL" id="GIY71498.1"/>
    </source>
</evidence>
<keyword evidence="2" id="KW-1185">Reference proteome</keyword>
<proteinExistence type="predicted"/>